<dbReference type="EMBL" id="MG983743">
    <property type="protein sequence ID" value="AVO23091.1"/>
    <property type="molecule type" value="Genomic_DNA"/>
</dbReference>
<gene>
    <name evidence="1" type="ORF">RIVERRIDER_3</name>
</gene>
<proteinExistence type="predicted"/>
<sequence>MSNELNHEPARSYDVGCYLWGGNFSLTGPEARVIHELLPHLNQETMAHAFENIQRSFDFDMVSAFIPT</sequence>
<organism evidence="1 2">
    <name type="scientific">Xanthomonas phage RiverRider</name>
    <dbReference type="NCBI Taxonomy" id="2108116"/>
    <lineage>
        <taxon>Viruses</taxon>
        <taxon>Duplodnaviria</taxon>
        <taxon>Heunggongvirae</taxon>
        <taxon>Uroviricota</taxon>
        <taxon>Caudoviricetes</taxon>
        <taxon>Schitoviridae</taxon>
        <taxon>Riverridervirus</taxon>
        <taxon>Riverridervirus riverrider</taxon>
    </lineage>
</organism>
<dbReference type="Proteomes" id="UP000241502">
    <property type="component" value="Segment"/>
</dbReference>
<evidence type="ECO:0000313" key="1">
    <source>
        <dbReference type="EMBL" id="AVO23091.1"/>
    </source>
</evidence>
<name>A0A2P1JUR1_9CAUD</name>
<evidence type="ECO:0000313" key="2">
    <source>
        <dbReference type="Proteomes" id="UP000241502"/>
    </source>
</evidence>
<keyword evidence="2" id="KW-1185">Reference proteome</keyword>
<reference evidence="1" key="1">
    <citation type="submission" date="2018-02" db="EMBL/GenBank/DDBJ databases">
        <authorList>
            <person name="Miller M."/>
            <person name="Deiulio A."/>
            <person name="Douthitt C."/>
            <person name="McMahon J."/>
            <person name="Holland C."/>
            <person name="Wiersma-Koch H."/>
            <person name="Turechek W."/>
            <person name="D'Elia T."/>
        </authorList>
    </citation>
    <scope>NUCLEOTIDE SEQUENCE [LARGE SCALE GENOMIC DNA]</scope>
</reference>
<accession>A0A2P1JUR1</accession>
<protein>
    <submittedName>
        <fullName evidence="1">Uncharacterized protein</fullName>
    </submittedName>
</protein>